<keyword evidence="8" id="KW-1185">Reference proteome</keyword>
<dbReference type="GO" id="GO:0000460">
    <property type="term" value="P:maturation of 5.8S rRNA"/>
    <property type="evidence" value="ECO:0007669"/>
    <property type="project" value="TreeGrafter"/>
</dbReference>
<sequence>MQNDDVIWSLIGNKRFCRYKVKTRRQQENFCLNEYNVTGMCSRQSCPLANSRYATIREAADGRLYLFIKTIERAHMPRKLWQKIRLSGSYTKALSQIDEHLAMWPKFLVHRAKQRLTKLTQYLIRKQRLESVEKTQLLPVKKKVERRERKQEQRALDAAKLSLTIENELLARLKQGKYGEIFNFAQKEFEHVMEQEAEPLELERDLDRSYFEPLYESSDEEAVFGAGDDSDVPGTYANAAPPDDEEASWSDGSAMDDVPSDSADEDWSPAPDLEDLPHPADRNASTFYFDEASDSTEADERLPTRPTPVQRARVAQEASRRRKTKASSSRHRKQFETEFEFERELEPL</sequence>
<gene>
    <name evidence="7" type="ORF">CYME_CMT341C</name>
</gene>
<dbReference type="PIRSF" id="PIRSF003352">
    <property type="entry name" value="MAK16"/>
    <property type="match status" value="1"/>
</dbReference>
<evidence type="ECO:0000313" key="7">
    <source>
        <dbReference type="EMBL" id="BAM83299.1"/>
    </source>
</evidence>
<evidence type="ECO:0000313" key="8">
    <source>
        <dbReference type="Proteomes" id="UP000007014"/>
    </source>
</evidence>
<dbReference type="InterPro" id="IPR006958">
    <property type="entry name" value="Mak16"/>
</dbReference>
<dbReference type="PANTHER" id="PTHR23405">
    <property type="entry name" value="MAINTENANCE OF KILLER 16 MAK16 PROTEIN-RELATED"/>
    <property type="match status" value="1"/>
</dbReference>
<reference evidence="7 8" key="1">
    <citation type="journal article" date="2004" name="Nature">
        <title>Genome sequence of the ultrasmall unicellular red alga Cyanidioschyzon merolae 10D.</title>
        <authorList>
            <person name="Matsuzaki M."/>
            <person name="Misumi O."/>
            <person name="Shin-i T."/>
            <person name="Maruyama S."/>
            <person name="Takahara M."/>
            <person name="Miyagishima S."/>
            <person name="Mori T."/>
            <person name="Nishida K."/>
            <person name="Yagisawa F."/>
            <person name="Nishida K."/>
            <person name="Yoshida Y."/>
            <person name="Nishimura Y."/>
            <person name="Nakao S."/>
            <person name="Kobayashi T."/>
            <person name="Momoyama Y."/>
            <person name="Higashiyama T."/>
            <person name="Minoda A."/>
            <person name="Sano M."/>
            <person name="Nomoto H."/>
            <person name="Oishi K."/>
            <person name="Hayashi H."/>
            <person name="Ohta F."/>
            <person name="Nishizaka S."/>
            <person name="Haga S."/>
            <person name="Miura S."/>
            <person name="Morishita T."/>
            <person name="Kabeya Y."/>
            <person name="Terasawa K."/>
            <person name="Suzuki Y."/>
            <person name="Ishii Y."/>
            <person name="Asakawa S."/>
            <person name="Takano H."/>
            <person name="Ohta N."/>
            <person name="Kuroiwa H."/>
            <person name="Tanaka K."/>
            <person name="Shimizu N."/>
            <person name="Sugano S."/>
            <person name="Sato N."/>
            <person name="Nozaki H."/>
            <person name="Ogasawara N."/>
            <person name="Kohara Y."/>
            <person name="Kuroiwa T."/>
        </authorList>
    </citation>
    <scope>NUCLEOTIDE SEQUENCE [LARGE SCALE GENOMIC DNA]</scope>
    <source>
        <strain evidence="7 8">10D</strain>
    </source>
</reference>
<dbReference type="Gene3D" id="3.30.390.110">
    <property type="match status" value="1"/>
</dbReference>
<dbReference type="AlphaFoldDB" id="M1VCQ6"/>
<name>M1VCQ6_CYAM1</name>
<dbReference type="FunFam" id="3.30.390.110:FF:000001">
    <property type="entry name" value="Protein MAK16 homolog"/>
    <property type="match status" value="1"/>
</dbReference>
<dbReference type="STRING" id="280699.M1VCQ6"/>
<proteinExistence type="inferred from homology"/>
<evidence type="ECO:0000256" key="4">
    <source>
        <dbReference type="PIRNR" id="PIRNR003352"/>
    </source>
</evidence>
<evidence type="ECO:0000256" key="5">
    <source>
        <dbReference type="SAM" id="MobiDB-lite"/>
    </source>
</evidence>
<dbReference type="RefSeq" id="XP_005539335.1">
    <property type="nucleotide sequence ID" value="XM_005539278.1"/>
</dbReference>
<evidence type="ECO:0000256" key="2">
    <source>
        <dbReference type="ARBA" id="ARBA00005514"/>
    </source>
</evidence>
<dbReference type="GO" id="GO:0000470">
    <property type="term" value="P:maturation of LSU-rRNA"/>
    <property type="evidence" value="ECO:0007669"/>
    <property type="project" value="TreeGrafter"/>
</dbReference>
<dbReference type="InterPro" id="IPR029004">
    <property type="entry name" value="Ribosomal_eL28/Mak16"/>
</dbReference>
<protein>
    <recommendedName>
        <fullName evidence="4">Protein MAK16 homolog</fullName>
    </recommendedName>
</protein>
<keyword evidence="3 4" id="KW-0539">Nucleus</keyword>
<organism evidence="7 8">
    <name type="scientific">Cyanidioschyzon merolae (strain NIES-3377 / 10D)</name>
    <name type="common">Unicellular red alga</name>
    <dbReference type="NCBI Taxonomy" id="280699"/>
    <lineage>
        <taxon>Eukaryota</taxon>
        <taxon>Rhodophyta</taxon>
        <taxon>Bangiophyceae</taxon>
        <taxon>Cyanidiales</taxon>
        <taxon>Cyanidiaceae</taxon>
        <taxon>Cyanidioschyzon</taxon>
    </lineage>
</organism>
<evidence type="ECO:0000256" key="1">
    <source>
        <dbReference type="ARBA" id="ARBA00004123"/>
    </source>
</evidence>
<dbReference type="eggNOG" id="KOG3064">
    <property type="taxonomic scope" value="Eukaryota"/>
</dbReference>
<dbReference type="EMBL" id="AP006502">
    <property type="protein sequence ID" value="BAM83299.1"/>
    <property type="molecule type" value="Genomic_DNA"/>
</dbReference>
<dbReference type="OrthoDB" id="10251342at2759"/>
<dbReference type="GeneID" id="16998069"/>
<dbReference type="PANTHER" id="PTHR23405:SF4">
    <property type="entry name" value="PROTEIN MAK16 HOMOLOG"/>
    <property type="match status" value="1"/>
</dbReference>
<comment type="similarity">
    <text evidence="2 4">Belongs to the MAK16 family.</text>
</comment>
<dbReference type="GO" id="GO:0005730">
    <property type="term" value="C:nucleolus"/>
    <property type="evidence" value="ECO:0007669"/>
    <property type="project" value="UniProtKB-UniRule"/>
</dbReference>
<feature type="region of interest" description="Disordered" evidence="5">
    <location>
        <begin position="217"/>
        <end position="348"/>
    </location>
</feature>
<dbReference type="Pfam" id="PF01778">
    <property type="entry name" value="Ribosomal_L28e"/>
    <property type="match status" value="1"/>
</dbReference>
<accession>M1VCQ6</accession>
<comment type="subcellular location">
    <subcellularLocation>
        <location evidence="1">Nucleus</location>
    </subcellularLocation>
</comment>
<reference evidence="7 8" key="2">
    <citation type="journal article" date="2007" name="BMC Biol.">
        <title>A 100%-complete sequence reveals unusually simple genomic features in the hot-spring red alga Cyanidioschyzon merolae.</title>
        <authorList>
            <person name="Nozaki H."/>
            <person name="Takano H."/>
            <person name="Misumi O."/>
            <person name="Terasawa K."/>
            <person name="Matsuzaki M."/>
            <person name="Maruyama S."/>
            <person name="Nishida K."/>
            <person name="Yagisawa F."/>
            <person name="Yoshida Y."/>
            <person name="Fujiwara T."/>
            <person name="Takio S."/>
            <person name="Tamura K."/>
            <person name="Chung S.J."/>
            <person name="Nakamura S."/>
            <person name="Kuroiwa H."/>
            <person name="Tanaka K."/>
            <person name="Sato N."/>
            <person name="Kuroiwa T."/>
        </authorList>
    </citation>
    <scope>NUCLEOTIDE SEQUENCE [LARGE SCALE GENOMIC DNA]</scope>
    <source>
        <strain evidence="7 8">10D</strain>
    </source>
</reference>
<dbReference type="Proteomes" id="UP000007014">
    <property type="component" value="Chromosome 20"/>
</dbReference>
<dbReference type="HOGENOM" id="CLU_050888_0_1_1"/>
<evidence type="ECO:0000256" key="3">
    <source>
        <dbReference type="ARBA" id="ARBA00023242"/>
    </source>
</evidence>
<dbReference type="GO" id="GO:0030687">
    <property type="term" value="C:preribosome, large subunit precursor"/>
    <property type="evidence" value="ECO:0007669"/>
    <property type="project" value="TreeGrafter"/>
</dbReference>
<evidence type="ECO:0000259" key="6">
    <source>
        <dbReference type="Pfam" id="PF01778"/>
    </source>
</evidence>
<dbReference type="Gramene" id="CMT341CT">
    <property type="protein sequence ID" value="CMT341CT"/>
    <property type="gene ID" value="CMT341C"/>
</dbReference>
<dbReference type="Pfam" id="PF04874">
    <property type="entry name" value="Mak16"/>
    <property type="match status" value="1"/>
</dbReference>
<feature type="compositionally biased region" description="Basic residues" evidence="5">
    <location>
        <begin position="320"/>
        <end position="333"/>
    </location>
</feature>
<dbReference type="KEGG" id="cme:CYME_CMT341C"/>
<feature type="domain" description="Ribosomal eL28/Mak16" evidence="6">
    <location>
        <begin position="6"/>
        <end position="122"/>
    </location>
</feature>
<feature type="compositionally biased region" description="Basic and acidic residues" evidence="5">
    <location>
        <begin position="334"/>
        <end position="348"/>
    </location>
</feature>
<dbReference type="OMA" id="CPLANTK"/>
<feature type="compositionally biased region" description="Acidic residues" evidence="5">
    <location>
        <begin position="258"/>
        <end position="267"/>
    </location>
</feature>